<reference evidence="1" key="3">
    <citation type="submission" date="2022-06" db="UniProtKB">
        <authorList>
            <consortium name="EnsemblPlants"/>
        </authorList>
    </citation>
    <scope>IDENTIFICATION</scope>
</reference>
<protein>
    <submittedName>
        <fullName evidence="1">Uncharacterized protein</fullName>
    </submittedName>
</protein>
<evidence type="ECO:0000313" key="2">
    <source>
        <dbReference type="Proteomes" id="UP000015106"/>
    </source>
</evidence>
<accession>A0A8R7QYU8</accession>
<dbReference type="Gramene" id="TuG1812G0700001037.01.T01">
    <property type="protein sequence ID" value="TuG1812G0700001037.01.T01.cds468307"/>
    <property type="gene ID" value="TuG1812G0700001037.01"/>
</dbReference>
<reference evidence="1" key="2">
    <citation type="submission" date="2018-03" db="EMBL/GenBank/DDBJ databases">
        <title>The Triticum urartu genome reveals the dynamic nature of wheat genome evolution.</title>
        <authorList>
            <person name="Ling H."/>
            <person name="Ma B."/>
            <person name="Shi X."/>
            <person name="Liu H."/>
            <person name="Dong L."/>
            <person name="Sun H."/>
            <person name="Cao Y."/>
            <person name="Gao Q."/>
            <person name="Zheng S."/>
            <person name="Li Y."/>
            <person name="Yu Y."/>
            <person name="Du H."/>
            <person name="Qi M."/>
            <person name="Li Y."/>
            <person name="Yu H."/>
            <person name="Cui Y."/>
            <person name="Wang N."/>
            <person name="Chen C."/>
            <person name="Wu H."/>
            <person name="Zhao Y."/>
            <person name="Zhang J."/>
            <person name="Li Y."/>
            <person name="Zhou W."/>
            <person name="Zhang B."/>
            <person name="Hu W."/>
            <person name="Eijk M."/>
            <person name="Tang J."/>
            <person name="Witsenboer H."/>
            <person name="Zhao S."/>
            <person name="Li Z."/>
            <person name="Zhang A."/>
            <person name="Wang D."/>
            <person name="Liang C."/>
        </authorList>
    </citation>
    <scope>NUCLEOTIDE SEQUENCE [LARGE SCALE GENOMIC DNA]</scope>
    <source>
        <strain evidence="1">cv. G1812</strain>
    </source>
</reference>
<proteinExistence type="predicted"/>
<evidence type="ECO:0000313" key="1">
    <source>
        <dbReference type="EnsemblPlants" id="TuG1812G0700001037.01.T01.cds468307"/>
    </source>
</evidence>
<dbReference type="EnsemblPlants" id="TuG1812G0700001037.01.T01">
    <property type="protein sequence ID" value="TuG1812G0700001037.01.T01.cds468307"/>
    <property type="gene ID" value="TuG1812G0700001037.01"/>
</dbReference>
<organism evidence="1 2">
    <name type="scientific">Triticum urartu</name>
    <name type="common">Red wild einkorn</name>
    <name type="synonym">Crithodium urartu</name>
    <dbReference type="NCBI Taxonomy" id="4572"/>
    <lineage>
        <taxon>Eukaryota</taxon>
        <taxon>Viridiplantae</taxon>
        <taxon>Streptophyta</taxon>
        <taxon>Embryophyta</taxon>
        <taxon>Tracheophyta</taxon>
        <taxon>Spermatophyta</taxon>
        <taxon>Magnoliopsida</taxon>
        <taxon>Liliopsida</taxon>
        <taxon>Poales</taxon>
        <taxon>Poaceae</taxon>
        <taxon>BOP clade</taxon>
        <taxon>Pooideae</taxon>
        <taxon>Triticodae</taxon>
        <taxon>Triticeae</taxon>
        <taxon>Triticinae</taxon>
        <taxon>Triticum</taxon>
    </lineage>
</organism>
<keyword evidence="2" id="KW-1185">Reference proteome</keyword>
<sequence>GISKLQAYSSITILTERGFFRHLDTTIIRSDQTLDYH</sequence>
<dbReference type="Proteomes" id="UP000015106">
    <property type="component" value="Chromosome 7"/>
</dbReference>
<dbReference type="AlphaFoldDB" id="A0A8R7QYU8"/>
<reference evidence="2" key="1">
    <citation type="journal article" date="2013" name="Nature">
        <title>Draft genome of the wheat A-genome progenitor Triticum urartu.</title>
        <authorList>
            <person name="Ling H.Q."/>
            <person name="Zhao S."/>
            <person name="Liu D."/>
            <person name="Wang J."/>
            <person name="Sun H."/>
            <person name="Zhang C."/>
            <person name="Fan H."/>
            <person name="Li D."/>
            <person name="Dong L."/>
            <person name="Tao Y."/>
            <person name="Gao C."/>
            <person name="Wu H."/>
            <person name="Li Y."/>
            <person name="Cui Y."/>
            <person name="Guo X."/>
            <person name="Zheng S."/>
            <person name="Wang B."/>
            <person name="Yu K."/>
            <person name="Liang Q."/>
            <person name="Yang W."/>
            <person name="Lou X."/>
            <person name="Chen J."/>
            <person name="Feng M."/>
            <person name="Jian J."/>
            <person name="Zhang X."/>
            <person name="Luo G."/>
            <person name="Jiang Y."/>
            <person name="Liu J."/>
            <person name="Wang Z."/>
            <person name="Sha Y."/>
            <person name="Zhang B."/>
            <person name="Wu H."/>
            <person name="Tang D."/>
            <person name="Shen Q."/>
            <person name="Xue P."/>
            <person name="Zou S."/>
            <person name="Wang X."/>
            <person name="Liu X."/>
            <person name="Wang F."/>
            <person name="Yang Y."/>
            <person name="An X."/>
            <person name="Dong Z."/>
            <person name="Zhang K."/>
            <person name="Zhang X."/>
            <person name="Luo M.C."/>
            <person name="Dvorak J."/>
            <person name="Tong Y."/>
            <person name="Wang J."/>
            <person name="Yang H."/>
            <person name="Li Z."/>
            <person name="Wang D."/>
            <person name="Zhang A."/>
            <person name="Wang J."/>
        </authorList>
    </citation>
    <scope>NUCLEOTIDE SEQUENCE</scope>
    <source>
        <strain evidence="2">cv. G1812</strain>
    </source>
</reference>
<name>A0A8R7QYU8_TRIUA</name>